<dbReference type="Proteomes" id="UP001595698">
    <property type="component" value="Unassembled WGS sequence"/>
</dbReference>
<gene>
    <name evidence="3" type="ORF">ACFOYY_34545</name>
</gene>
<reference evidence="4" key="1">
    <citation type="journal article" date="2019" name="Int. J. Syst. Evol. Microbiol.">
        <title>The Global Catalogue of Microorganisms (GCM) 10K type strain sequencing project: providing services to taxonomists for standard genome sequencing and annotation.</title>
        <authorList>
            <consortium name="The Broad Institute Genomics Platform"/>
            <consortium name="The Broad Institute Genome Sequencing Center for Infectious Disease"/>
            <person name="Wu L."/>
            <person name="Ma J."/>
        </authorList>
    </citation>
    <scope>NUCLEOTIDE SEQUENCE [LARGE SCALE GENOMIC DNA]</scope>
    <source>
        <strain evidence="4">TBRC 7912</strain>
    </source>
</reference>
<evidence type="ECO:0000256" key="2">
    <source>
        <dbReference type="SAM" id="SignalP"/>
    </source>
</evidence>
<feature type="chain" id="PRO_5046595274" evidence="2">
    <location>
        <begin position="30"/>
        <end position="95"/>
    </location>
</feature>
<dbReference type="RefSeq" id="WP_352011486.1">
    <property type="nucleotide sequence ID" value="NZ_JBHSBC010000045.1"/>
</dbReference>
<sequence>MTARRVTPILLGMALVAAGPMFTATGAGAEPVPEPTAHAQPSPRLGDDGQNLAEREFTGRHFADRKLSRKFAAYLRKRSGRQQPGGFTLSPPRKP</sequence>
<feature type="signal peptide" evidence="2">
    <location>
        <begin position="1"/>
        <end position="29"/>
    </location>
</feature>
<keyword evidence="2" id="KW-0732">Signal</keyword>
<feature type="region of interest" description="Disordered" evidence="1">
    <location>
        <begin position="24"/>
        <end position="52"/>
    </location>
</feature>
<protein>
    <submittedName>
        <fullName evidence="3">Uncharacterized protein</fullName>
    </submittedName>
</protein>
<name>A0ABV8FD04_9ACTN</name>
<accession>A0ABV8FD04</accession>
<proteinExistence type="predicted"/>
<evidence type="ECO:0000256" key="1">
    <source>
        <dbReference type="SAM" id="MobiDB-lite"/>
    </source>
</evidence>
<keyword evidence="4" id="KW-1185">Reference proteome</keyword>
<evidence type="ECO:0000313" key="4">
    <source>
        <dbReference type="Proteomes" id="UP001595698"/>
    </source>
</evidence>
<feature type="region of interest" description="Disordered" evidence="1">
    <location>
        <begin position="76"/>
        <end position="95"/>
    </location>
</feature>
<organism evidence="3 4">
    <name type="scientific">Streptosporangium jomthongense</name>
    <dbReference type="NCBI Taxonomy" id="1193683"/>
    <lineage>
        <taxon>Bacteria</taxon>
        <taxon>Bacillati</taxon>
        <taxon>Actinomycetota</taxon>
        <taxon>Actinomycetes</taxon>
        <taxon>Streptosporangiales</taxon>
        <taxon>Streptosporangiaceae</taxon>
        <taxon>Streptosporangium</taxon>
    </lineage>
</organism>
<dbReference type="EMBL" id="JBHSBC010000045">
    <property type="protein sequence ID" value="MFC3985293.1"/>
    <property type="molecule type" value="Genomic_DNA"/>
</dbReference>
<evidence type="ECO:0000313" key="3">
    <source>
        <dbReference type="EMBL" id="MFC3985293.1"/>
    </source>
</evidence>
<comment type="caution">
    <text evidence="3">The sequence shown here is derived from an EMBL/GenBank/DDBJ whole genome shotgun (WGS) entry which is preliminary data.</text>
</comment>